<comment type="caution">
    <text evidence="2">The sequence shown here is derived from an EMBL/GenBank/DDBJ whole genome shotgun (WGS) entry which is preliminary data.</text>
</comment>
<reference evidence="2 3" key="1">
    <citation type="journal article" date="2024" name="BMC Genomics">
        <title>De novo assembly and annotation of Popillia japonica's genome with initial clues to its potential as an invasive pest.</title>
        <authorList>
            <person name="Cucini C."/>
            <person name="Boschi S."/>
            <person name="Funari R."/>
            <person name="Cardaioli E."/>
            <person name="Iannotti N."/>
            <person name="Marturano G."/>
            <person name="Paoli F."/>
            <person name="Bruttini M."/>
            <person name="Carapelli A."/>
            <person name="Frati F."/>
            <person name="Nardi F."/>
        </authorList>
    </citation>
    <scope>NUCLEOTIDE SEQUENCE [LARGE SCALE GENOMIC DNA]</scope>
    <source>
        <strain evidence="2">DMR45628</strain>
    </source>
</reference>
<evidence type="ECO:0000313" key="2">
    <source>
        <dbReference type="EMBL" id="KAK9688506.1"/>
    </source>
</evidence>
<dbReference type="InterPro" id="IPR043128">
    <property type="entry name" value="Rev_trsase/Diguanyl_cyclase"/>
</dbReference>
<keyword evidence="3" id="KW-1185">Reference proteome</keyword>
<dbReference type="AlphaFoldDB" id="A0AAW1IFY8"/>
<dbReference type="EMBL" id="JASPKY010000588">
    <property type="protein sequence ID" value="KAK9688506.1"/>
    <property type="molecule type" value="Genomic_DNA"/>
</dbReference>
<gene>
    <name evidence="2" type="ORF">QE152_g35248</name>
</gene>
<organism evidence="2 3">
    <name type="scientific">Popillia japonica</name>
    <name type="common">Japanese beetle</name>
    <dbReference type="NCBI Taxonomy" id="7064"/>
    <lineage>
        <taxon>Eukaryota</taxon>
        <taxon>Metazoa</taxon>
        <taxon>Ecdysozoa</taxon>
        <taxon>Arthropoda</taxon>
        <taxon>Hexapoda</taxon>
        <taxon>Insecta</taxon>
        <taxon>Pterygota</taxon>
        <taxon>Neoptera</taxon>
        <taxon>Endopterygota</taxon>
        <taxon>Coleoptera</taxon>
        <taxon>Polyphaga</taxon>
        <taxon>Scarabaeiformia</taxon>
        <taxon>Scarabaeidae</taxon>
        <taxon>Rutelinae</taxon>
        <taxon>Popillia</taxon>
    </lineage>
</organism>
<sequence length="128" mass="14754">MMDNVLRGLQEDICHVYLDDIIVYSTSLQEHLMKLEKVFQRLRDTMFNNQDEEQEQLLQDIQEFLDEESRQGTTEENNETSGNVGQGTTEENNETSGNVDLISTAHSNENEEPKNTIPSMNEAIQFLQ</sequence>
<protein>
    <recommendedName>
        <fullName evidence="4">Reverse transcriptase domain-containing protein</fullName>
    </recommendedName>
</protein>
<evidence type="ECO:0000313" key="3">
    <source>
        <dbReference type="Proteomes" id="UP001458880"/>
    </source>
</evidence>
<dbReference type="Proteomes" id="UP001458880">
    <property type="component" value="Unassembled WGS sequence"/>
</dbReference>
<evidence type="ECO:0008006" key="4">
    <source>
        <dbReference type="Google" id="ProtNLM"/>
    </source>
</evidence>
<accession>A0AAW1IFY8</accession>
<feature type="region of interest" description="Disordered" evidence="1">
    <location>
        <begin position="64"/>
        <end position="128"/>
    </location>
</feature>
<dbReference type="Gene3D" id="3.30.70.270">
    <property type="match status" value="1"/>
</dbReference>
<feature type="compositionally biased region" description="Polar residues" evidence="1">
    <location>
        <begin position="71"/>
        <end position="98"/>
    </location>
</feature>
<dbReference type="GO" id="GO:0071897">
    <property type="term" value="P:DNA biosynthetic process"/>
    <property type="evidence" value="ECO:0007669"/>
    <property type="project" value="UniProtKB-ARBA"/>
</dbReference>
<name>A0AAW1IFY8_POPJA</name>
<evidence type="ECO:0000256" key="1">
    <source>
        <dbReference type="SAM" id="MobiDB-lite"/>
    </source>
</evidence>
<proteinExistence type="predicted"/>
<dbReference type="SUPFAM" id="SSF56672">
    <property type="entry name" value="DNA/RNA polymerases"/>
    <property type="match status" value="1"/>
</dbReference>
<dbReference type="InterPro" id="IPR043502">
    <property type="entry name" value="DNA/RNA_pol_sf"/>
</dbReference>